<reference evidence="2" key="1">
    <citation type="journal article" date="2019" name="Int. J. Syst. Evol. Microbiol.">
        <title>The Global Catalogue of Microorganisms (GCM) 10K type strain sequencing project: providing services to taxonomists for standard genome sequencing and annotation.</title>
        <authorList>
            <consortium name="The Broad Institute Genomics Platform"/>
            <consortium name="The Broad Institute Genome Sequencing Center for Infectious Disease"/>
            <person name="Wu L."/>
            <person name="Ma J."/>
        </authorList>
    </citation>
    <scope>NUCLEOTIDE SEQUENCE [LARGE SCALE GENOMIC DNA]</scope>
    <source>
        <strain evidence="2">NBRC 111980</strain>
    </source>
</reference>
<dbReference type="Proteomes" id="UP001156670">
    <property type="component" value="Unassembled WGS sequence"/>
</dbReference>
<organism evidence="1 2">
    <name type="scientific">Dyella acidisoli</name>
    <dbReference type="NCBI Taxonomy" id="1867834"/>
    <lineage>
        <taxon>Bacteria</taxon>
        <taxon>Pseudomonadati</taxon>
        <taxon>Pseudomonadota</taxon>
        <taxon>Gammaproteobacteria</taxon>
        <taxon>Lysobacterales</taxon>
        <taxon>Rhodanobacteraceae</taxon>
        <taxon>Dyella</taxon>
    </lineage>
</organism>
<sequence>MVIVRTLVRAARNRLLASTTAFVLSMLVLLLLLFPTSSRAVPAFARQTHQPCTACHIGGFGPQLTPFGRQFKLMGYTLKVGSDTKVPLSLMVVETYTHTAKAQTSPPANNFNTNDNTELQQASIFVAGRITDNLGILAQGTYSQDGGLLGWDNSDLRYARSFTFSGKPAIWGVSLNNNPSLTDVFNTAPAWQFPYMSPNLAFGPVATPILMGGLSQQVVGLNAYTQFNNALYVEAGAYRSLSPAFLRDVNANFTGRLSGVSPYARVAYTWNLANGNVELGGFLFNAARGQVGINAQGNAVAMAGPTDKFRDLGVDASYQLLNGSNHIVTANMLYLTEQQQLDATYVAGGSSNLHNNLHALNANVSYWYKNTWGATLGAFADDGSKDLTLYGNNGSPNTNGGIVELNWNPFGQASSWAQPYVNVRLGLQYTWYTRFNGLVYNVDGAGRRATDNNTLYFYVWLAF</sequence>
<dbReference type="EMBL" id="BSOB01000051">
    <property type="protein sequence ID" value="GLQ95002.1"/>
    <property type="molecule type" value="Genomic_DNA"/>
</dbReference>
<gene>
    <name evidence="1" type="ORF">GCM10007901_39550</name>
</gene>
<comment type="caution">
    <text evidence="1">The sequence shown here is derived from an EMBL/GenBank/DDBJ whole genome shotgun (WGS) entry which is preliminary data.</text>
</comment>
<proteinExistence type="predicted"/>
<keyword evidence="2" id="KW-1185">Reference proteome</keyword>
<evidence type="ECO:0000313" key="1">
    <source>
        <dbReference type="EMBL" id="GLQ95002.1"/>
    </source>
</evidence>
<evidence type="ECO:0000313" key="2">
    <source>
        <dbReference type="Proteomes" id="UP001156670"/>
    </source>
</evidence>
<protein>
    <submittedName>
        <fullName evidence="1">Cytochrome c</fullName>
    </submittedName>
</protein>
<accession>A0ABQ5XTG5</accession>
<name>A0ABQ5XTG5_9GAMM</name>
<dbReference type="RefSeq" id="WP_284322690.1">
    <property type="nucleotide sequence ID" value="NZ_BSOB01000051.1"/>
</dbReference>